<evidence type="ECO:0000313" key="5">
    <source>
        <dbReference type="Proteomes" id="UP000306236"/>
    </source>
</evidence>
<evidence type="ECO:0000313" key="4">
    <source>
        <dbReference type="EMBL" id="THJ35288.1"/>
    </source>
</evidence>
<dbReference type="PANTHER" id="PTHR21660:SF1">
    <property type="entry name" value="ACYL-COENZYME A THIOESTERASE 13"/>
    <property type="match status" value="1"/>
</dbReference>
<comment type="caution">
    <text evidence="4">The sequence shown here is derived from an EMBL/GenBank/DDBJ whole genome shotgun (WGS) entry which is preliminary data.</text>
</comment>
<accession>A0A4S5BYV7</accession>
<organism evidence="4 5">
    <name type="scientific">Lampropedia aestuarii</name>
    <dbReference type="NCBI Taxonomy" id="2562762"/>
    <lineage>
        <taxon>Bacteria</taxon>
        <taxon>Pseudomonadati</taxon>
        <taxon>Pseudomonadota</taxon>
        <taxon>Betaproteobacteria</taxon>
        <taxon>Burkholderiales</taxon>
        <taxon>Comamonadaceae</taxon>
        <taxon>Lampropedia</taxon>
    </lineage>
</organism>
<dbReference type="AlphaFoldDB" id="A0A4S5BYV7"/>
<dbReference type="RefSeq" id="WP_136405485.1">
    <property type="nucleotide sequence ID" value="NZ_SSWX01000004.1"/>
</dbReference>
<dbReference type="InterPro" id="IPR039298">
    <property type="entry name" value="ACOT13"/>
</dbReference>
<keyword evidence="5" id="KW-1185">Reference proteome</keyword>
<dbReference type="Gene3D" id="3.10.129.10">
    <property type="entry name" value="Hotdog Thioesterase"/>
    <property type="match status" value="1"/>
</dbReference>
<keyword evidence="2" id="KW-0378">Hydrolase</keyword>
<dbReference type="OrthoDB" id="4717506at2"/>
<comment type="similarity">
    <text evidence="1">Belongs to the thioesterase PaaI family.</text>
</comment>
<dbReference type="CDD" id="cd03443">
    <property type="entry name" value="PaaI_thioesterase"/>
    <property type="match status" value="1"/>
</dbReference>
<evidence type="ECO:0000259" key="3">
    <source>
        <dbReference type="Pfam" id="PF03061"/>
    </source>
</evidence>
<sequence length="132" mass="14402">MSTVRGFTVPFIDHLGIEFVSYGQGRSHLRLTPRPEHNNAYDMAHGGVVMTLLDVTMAFAALEPEQPDMGAITVEMKTSFMRPSRGTLNGHGVVLQRTKKLVFIEASIIADDGEICAKASGTFVIKQRPAQA</sequence>
<dbReference type="InterPro" id="IPR003736">
    <property type="entry name" value="PAAI_dom"/>
</dbReference>
<gene>
    <name evidence="4" type="ORF">E8K88_04675</name>
</gene>
<dbReference type="EMBL" id="SSWX01000004">
    <property type="protein sequence ID" value="THJ35288.1"/>
    <property type="molecule type" value="Genomic_DNA"/>
</dbReference>
<dbReference type="InterPro" id="IPR006683">
    <property type="entry name" value="Thioestr_dom"/>
</dbReference>
<evidence type="ECO:0000256" key="1">
    <source>
        <dbReference type="ARBA" id="ARBA00008324"/>
    </source>
</evidence>
<feature type="domain" description="Thioesterase" evidence="3">
    <location>
        <begin position="43"/>
        <end position="117"/>
    </location>
</feature>
<reference evidence="4 5" key="1">
    <citation type="submission" date="2019-04" db="EMBL/GenBank/DDBJ databases">
        <title>Lampropedia sp YIM MLB12 draf genome.</title>
        <authorList>
            <person name="Wang Y.-X."/>
        </authorList>
    </citation>
    <scope>NUCLEOTIDE SEQUENCE [LARGE SCALE GENOMIC DNA]</scope>
    <source>
        <strain evidence="4 5">YIM MLB12</strain>
    </source>
</reference>
<name>A0A4S5BYV7_9BURK</name>
<dbReference type="GO" id="GO:0047617">
    <property type="term" value="F:fatty acyl-CoA hydrolase activity"/>
    <property type="evidence" value="ECO:0007669"/>
    <property type="project" value="InterPro"/>
</dbReference>
<dbReference type="SUPFAM" id="SSF54637">
    <property type="entry name" value="Thioesterase/thiol ester dehydrase-isomerase"/>
    <property type="match status" value="1"/>
</dbReference>
<evidence type="ECO:0000256" key="2">
    <source>
        <dbReference type="ARBA" id="ARBA00022801"/>
    </source>
</evidence>
<dbReference type="Pfam" id="PF03061">
    <property type="entry name" value="4HBT"/>
    <property type="match status" value="1"/>
</dbReference>
<proteinExistence type="inferred from homology"/>
<dbReference type="NCBIfam" id="TIGR00369">
    <property type="entry name" value="unchar_dom_1"/>
    <property type="match status" value="1"/>
</dbReference>
<dbReference type="PANTHER" id="PTHR21660">
    <property type="entry name" value="THIOESTERASE SUPERFAMILY MEMBER-RELATED"/>
    <property type="match status" value="1"/>
</dbReference>
<protein>
    <submittedName>
        <fullName evidence="4">PaaI family thioesterase</fullName>
    </submittedName>
</protein>
<dbReference type="InterPro" id="IPR029069">
    <property type="entry name" value="HotDog_dom_sf"/>
</dbReference>
<dbReference type="Proteomes" id="UP000306236">
    <property type="component" value="Unassembled WGS sequence"/>
</dbReference>